<proteinExistence type="predicted"/>
<accession>A0ABU0D2W8</accession>
<dbReference type="InterPro" id="IPR024987">
    <property type="entry name" value="DUF3889"/>
</dbReference>
<dbReference type="Proteomes" id="UP001232343">
    <property type="component" value="Unassembled WGS sequence"/>
</dbReference>
<sequence>MKKLLIGLFTTFIFGSNVLSPLNFIHTVSAQQKPIPSYAKWGVLAMKKTKERYPNARIMDYLHIGKLSGTPTSTEHFKFWLKEDGKEFGVYVNIEFNNRTEQIINITFRESPK</sequence>
<evidence type="ECO:0000313" key="1">
    <source>
        <dbReference type="EMBL" id="MDQ0342739.1"/>
    </source>
</evidence>
<gene>
    <name evidence="1" type="ORF">J2S14_001551</name>
</gene>
<dbReference type="EMBL" id="JAUSUO010000002">
    <property type="protein sequence ID" value="MDQ0342739.1"/>
    <property type="molecule type" value="Genomic_DNA"/>
</dbReference>
<comment type="caution">
    <text evidence="1">The sequence shown here is derived from an EMBL/GenBank/DDBJ whole genome shotgun (WGS) entry which is preliminary data.</text>
</comment>
<name>A0ABU0D2W8_9BACI</name>
<dbReference type="RefSeq" id="WP_244680728.1">
    <property type="nucleotide sequence ID" value="NZ_JALIRM010000002.1"/>
</dbReference>
<dbReference type="Pfam" id="PF13028">
    <property type="entry name" value="DUF3889"/>
    <property type="match status" value="1"/>
</dbReference>
<evidence type="ECO:0008006" key="3">
    <source>
        <dbReference type="Google" id="ProtNLM"/>
    </source>
</evidence>
<reference evidence="1 2" key="1">
    <citation type="submission" date="2023-07" db="EMBL/GenBank/DDBJ databases">
        <title>Genomic Encyclopedia of Type Strains, Phase IV (KMG-IV): sequencing the most valuable type-strain genomes for metagenomic binning, comparative biology and taxonomic classification.</title>
        <authorList>
            <person name="Goeker M."/>
        </authorList>
    </citation>
    <scope>NUCLEOTIDE SEQUENCE [LARGE SCALE GENOMIC DNA]</scope>
    <source>
        <strain evidence="1 2">DSM 27848</strain>
    </source>
</reference>
<evidence type="ECO:0000313" key="2">
    <source>
        <dbReference type="Proteomes" id="UP001232343"/>
    </source>
</evidence>
<protein>
    <recommendedName>
        <fullName evidence="3">DUF3889 domain-containing protein</fullName>
    </recommendedName>
</protein>
<dbReference type="Gene3D" id="3.10.450.390">
    <property type="entry name" value="Protein of unknown function DUF3889"/>
    <property type="match status" value="1"/>
</dbReference>
<organism evidence="1 2">
    <name type="scientific">Lederbergia wuyishanensis</name>
    <dbReference type="NCBI Taxonomy" id="1347903"/>
    <lineage>
        <taxon>Bacteria</taxon>
        <taxon>Bacillati</taxon>
        <taxon>Bacillota</taxon>
        <taxon>Bacilli</taxon>
        <taxon>Bacillales</taxon>
        <taxon>Bacillaceae</taxon>
        <taxon>Lederbergia</taxon>
    </lineage>
</organism>
<keyword evidence="2" id="KW-1185">Reference proteome</keyword>